<dbReference type="OrthoDB" id="1123496at2"/>
<dbReference type="InterPro" id="IPR046228">
    <property type="entry name" value="DUF6261"/>
</dbReference>
<accession>A0A4R6H5C1</accession>
<dbReference type="AlphaFoldDB" id="A0A4R6H5C1"/>
<comment type="caution">
    <text evidence="1">The sequence shown here is derived from an EMBL/GenBank/DDBJ whole genome shotgun (WGS) entry which is preliminary data.</text>
</comment>
<dbReference type="Proteomes" id="UP000294848">
    <property type="component" value="Unassembled WGS sequence"/>
</dbReference>
<sequence length="225" mass="25551">MILTMNFSGLTNAELLSFGQSLDELLAPAASDIDLIYAPFEHALRVCQQTASESISKQMAQQQTQELQDADVKRDNLFRGFKYLVQAYLLHPEPAIQEAASELEKVAAKVGWNLHRKPYDQQSALMKTLFDDLANKQAERLNLLGITAYVDLLQMAQDEFDNIRKSQLEKQAELEKISSMTAVRGELEQACKDLLEILPGYHRMTGNEKLEVILPRIKELIDRTR</sequence>
<evidence type="ECO:0000313" key="2">
    <source>
        <dbReference type="Proteomes" id="UP000294848"/>
    </source>
</evidence>
<evidence type="ECO:0000313" key="1">
    <source>
        <dbReference type="EMBL" id="TDO03134.1"/>
    </source>
</evidence>
<protein>
    <submittedName>
        <fullName evidence="1">Uncharacterized protein</fullName>
    </submittedName>
</protein>
<name>A0A4R6H5C1_9BACT</name>
<reference evidence="1 2" key="1">
    <citation type="submission" date="2019-03" db="EMBL/GenBank/DDBJ databases">
        <title>Freshwater and sediment microbial communities from various areas in North America, analyzing microbe dynamics in response to fracking.</title>
        <authorList>
            <person name="Lamendella R."/>
        </authorList>
    </citation>
    <scope>NUCLEOTIDE SEQUENCE [LARGE SCALE GENOMIC DNA]</scope>
    <source>
        <strain evidence="1 2">114D</strain>
    </source>
</reference>
<dbReference type="EMBL" id="SNWI01000003">
    <property type="protein sequence ID" value="TDO03134.1"/>
    <property type="molecule type" value="Genomic_DNA"/>
</dbReference>
<organism evidence="1 2">
    <name type="scientific">Sunxiuqinia elliptica</name>
    <dbReference type="NCBI Taxonomy" id="655355"/>
    <lineage>
        <taxon>Bacteria</taxon>
        <taxon>Pseudomonadati</taxon>
        <taxon>Bacteroidota</taxon>
        <taxon>Bacteroidia</taxon>
        <taxon>Marinilabiliales</taxon>
        <taxon>Prolixibacteraceae</taxon>
        <taxon>Sunxiuqinia</taxon>
    </lineage>
</organism>
<dbReference type="Pfam" id="PF19775">
    <property type="entry name" value="DUF6261"/>
    <property type="match status" value="1"/>
</dbReference>
<dbReference type="RefSeq" id="WP_133464517.1">
    <property type="nucleotide sequence ID" value="NZ_SNWI01000003.1"/>
</dbReference>
<proteinExistence type="predicted"/>
<gene>
    <name evidence="1" type="ORF">DET52_10373</name>
</gene>